<keyword evidence="9" id="KW-1185">Reference proteome</keyword>
<evidence type="ECO:0000256" key="1">
    <source>
        <dbReference type="ARBA" id="ARBA00004651"/>
    </source>
</evidence>
<dbReference type="GO" id="GO:0042910">
    <property type="term" value="F:xenobiotic transmembrane transporter activity"/>
    <property type="evidence" value="ECO:0007669"/>
    <property type="project" value="InterPro"/>
</dbReference>
<dbReference type="PANTHER" id="PTHR42925:SF2">
    <property type="entry name" value="NA+ DRIVEN MULTIDRUG EFFLUX PUMP"/>
    <property type="match status" value="1"/>
</dbReference>
<sequence>MKTESKLFYKSVFALIIPIALQNLINVGVSAADVVMLGLVGETALSGASLAGQVQFIMMLLIFGMTSGAVVLTAQYWGKKDTRTIEKVMGITMRFAILAALLFTVAVQLFPYQTMRIFSNETEVIESGVQYLRLVSLSYIIASATQVYLNVIRSIERVIISTVVYAISLVVNICLNAIFIFGLLGIPAMGVQGAALATTLARVIEFLIVAVYAFRFNHVVRVRFSDLFVREPLLFHDFLKYSVPVMLNELFWGMGSSMNSVVIGHMGSAAVAANSVAQVARQLAQVVGFGVAAAAAIMLGKAIGANESERAERDSKRFIWISLISGVFGAAVVLIARPISMATLNLSGQSRDYLSFMMFVMAYFVVAQTYNTTQVVGIFRSGGDTKFGLAMDVGTMWFFSIPLGALAAFVFHWNVYVVYAILMCDEIIKLPLTTWRYRKKYWLKNVTR</sequence>
<comment type="caution">
    <text evidence="8">The sequence shown here is derived from an EMBL/GenBank/DDBJ whole genome shotgun (WGS) entry which is preliminary data.</text>
</comment>
<dbReference type="CDD" id="cd13134">
    <property type="entry name" value="MATE_like_8"/>
    <property type="match status" value="1"/>
</dbReference>
<dbReference type="NCBIfam" id="TIGR00797">
    <property type="entry name" value="matE"/>
    <property type="match status" value="1"/>
</dbReference>
<dbReference type="Proteomes" id="UP000651482">
    <property type="component" value="Unassembled WGS sequence"/>
</dbReference>
<name>A0A926HN45_9FIRM</name>
<accession>A0A926HN45</accession>
<dbReference type="AlphaFoldDB" id="A0A926HN45"/>
<dbReference type="InterPro" id="IPR002528">
    <property type="entry name" value="MATE_fam"/>
</dbReference>
<feature type="transmembrane region" description="Helical" evidence="7">
    <location>
        <begin position="356"/>
        <end position="377"/>
    </location>
</feature>
<evidence type="ECO:0000313" key="8">
    <source>
        <dbReference type="EMBL" id="MBC8533822.1"/>
    </source>
</evidence>
<feature type="transmembrane region" description="Helical" evidence="7">
    <location>
        <begin position="56"/>
        <end position="77"/>
    </location>
</feature>
<evidence type="ECO:0000256" key="6">
    <source>
        <dbReference type="ARBA" id="ARBA00023136"/>
    </source>
</evidence>
<feature type="transmembrane region" description="Helical" evidence="7">
    <location>
        <begin position="283"/>
        <end position="306"/>
    </location>
</feature>
<organism evidence="8 9">
    <name type="scientific">Yeguia hominis</name>
    <dbReference type="NCBI Taxonomy" id="2763662"/>
    <lineage>
        <taxon>Bacteria</taxon>
        <taxon>Bacillati</taxon>
        <taxon>Bacillota</taxon>
        <taxon>Clostridia</taxon>
        <taxon>Eubacteriales</taxon>
        <taxon>Yeguiaceae</taxon>
        <taxon>Yeguia</taxon>
    </lineage>
</organism>
<dbReference type="EMBL" id="JACRSN010000009">
    <property type="protein sequence ID" value="MBC8533822.1"/>
    <property type="molecule type" value="Genomic_DNA"/>
</dbReference>
<evidence type="ECO:0000256" key="3">
    <source>
        <dbReference type="ARBA" id="ARBA00022475"/>
    </source>
</evidence>
<protein>
    <submittedName>
        <fullName evidence="8">MATE family efflux transporter</fullName>
    </submittedName>
</protein>
<proteinExistence type="predicted"/>
<feature type="transmembrane region" description="Helical" evidence="7">
    <location>
        <begin position="389"/>
        <end position="410"/>
    </location>
</feature>
<evidence type="ECO:0000256" key="2">
    <source>
        <dbReference type="ARBA" id="ARBA00022448"/>
    </source>
</evidence>
<dbReference type="InterPro" id="IPR048279">
    <property type="entry name" value="MdtK-like"/>
</dbReference>
<keyword evidence="3" id="KW-1003">Cell membrane</keyword>
<evidence type="ECO:0000256" key="5">
    <source>
        <dbReference type="ARBA" id="ARBA00022989"/>
    </source>
</evidence>
<gene>
    <name evidence="8" type="ORF">IAG03_07350</name>
</gene>
<reference evidence="8" key="1">
    <citation type="submission" date="2020-08" db="EMBL/GenBank/DDBJ databases">
        <title>Genome public.</title>
        <authorList>
            <person name="Liu C."/>
            <person name="Sun Q."/>
        </authorList>
    </citation>
    <scope>NUCLEOTIDE SEQUENCE</scope>
    <source>
        <strain evidence="8">NSJ-40</strain>
    </source>
</reference>
<keyword evidence="4 7" id="KW-0812">Transmembrane</keyword>
<keyword evidence="5 7" id="KW-1133">Transmembrane helix</keyword>
<feature type="transmembrane region" description="Helical" evidence="7">
    <location>
        <begin position="12"/>
        <end position="36"/>
    </location>
</feature>
<dbReference type="RefSeq" id="WP_249319478.1">
    <property type="nucleotide sequence ID" value="NZ_JACRSN010000009.1"/>
</dbReference>
<feature type="transmembrane region" description="Helical" evidence="7">
    <location>
        <begin position="318"/>
        <end position="336"/>
    </location>
</feature>
<feature type="transmembrane region" description="Helical" evidence="7">
    <location>
        <begin position="131"/>
        <end position="151"/>
    </location>
</feature>
<keyword evidence="2" id="KW-0813">Transport</keyword>
<dbReference type="GO" id="GO:0005886">
    <property type="term" value="C:plasma membrane"/>
    <property type="evidence" value="ECO:0007669"/>
    <property type="project" value="UniProtKB-SubCell"/>
</dbReference>
<feature type="transmembrane region" description="Helical" evidence="7">
    <location>
        <begin position="89"/>
        <end position="111"/>
    </location>
</feature>
<evidence type="ECO:0000256" key="7">
    <source>
        <dbReference type="SAM" id="Phobius"/>
    </source>
</evidence>
<feature type="transmembrane region" description="Helical" evidence="7">
    <location>
        <begin position="163"/>
        <end position="188"/>
    </location>
</feature>
<dbReference type="GO" id="GO:0015297">
    <property type="term" value="F:antiporter activity"/>
    <property type="evidence" value="ECO:0007669"/>
    <property type="project" value="InterPro"/>
</dbReference>
<feature type="transmembrane region" description="Helical" evidence="7">
    <location>
        <begin position="194"/>
        <end position="214"/>
    </location>
</feature>
<dbReference type="PIRSF" id="PIRSF006603">
    <property type="entry name" value="DinF"/>
    <property type="match status" value="1"/>
</dbReference>
<comment type="subcellular location">
    <subcellularLocation>
        <location evidence="1">Cell membrane</location>
        <topology evidence="1">Multi-pass membrane protein</topology>
    </subcellularLocation>
</comment>
<keyword evidence="6 7" id="KW-0472">Membrane</keyword>
<dbReference type="Pfam" id="PF01554">
    <property type="entry name" value="MatE"/>
    <property type="match status" value="2"/>
</dbReference>
<evidence type="ECO:0000313" key="9">
    <source>
        <dbReference type="Proteomes" id="UP000651482"/>
    </source>
</evidence>
<dbReference type="InterPro" id="IPR047135">
    <property type="entry name" value="YsiQ"/>
</dbReference>
<dbReference type="PANTHER" id="PTHR42925">
    <property type="entry name" value="MULTIDRUG AND TOXIN EFFLUX PROTEIN MATE FAMILY"/>
    <property type="match status" value="1"/>
</dbReference>
<evidence type="ECO:0000256" key="4">
    <source>
        <dbReference type="ARBA" id="ARBA00022692"/>
    </source>
</evidence>